<dbReference type="Pfam" id="PF02837">
    <property type="entry name" value="Glyco_hydro_2_N"/>
    <property type="match status" value="1"/>
</dbReference>
<dbReference type="EMBL" id="AANC01000008">
    <property type="protein sequence ID" value="EAQ48505.1"/>
    <property type="molecule type" value="Genomic_DNA"/>
</dbReference>
<dbReference type="eggNOG" id="COG3250">
    <property type="taxonomic scope" value="Bacteria"/>
</dbReference>
<dbReference type="SUPFAM" id="SSF49785">
    <property type="entry name" value="Galactose-binding domain-like"/>
    <property type="match status" value="1"/>
</dbReference>
<dbReference type="Proteomes" id="UP000001601">
    <property type="component" value="Unassembled WGS sequence"/>
</dbReference>
<dbReference type="PANTHER" id="PTHR42732">
    <property type="entry name" value="BETA-GALACTOSIDASE"/>
    <property type="match status" value="1"/>
</dbReference>
<dbReference type="InterPro" id="IPR051913">
    <property type="entry name" value="GH2_Domain-Containing"/>
</dbReference>
<dbReference type="STRING" id="398720.MED217_13399"/>
<dbReference type="HOGENOM" id="CLU_1568785_0_0_10"/>
<evidence type="ECO:0000259" key="3">
    <source>
        <dbReference type="Pfam" id="PF02837"/>
    </source>
</evidence>
<dbReference type="Gene3D" id="2.60.120.260">
    <property type="entry name" value="Galactose-binding domain-like"/>
    <property type="match status" value="1"/>
</dbReference>
<feature type="signal peptide" evidence="2">
    <location>
        <begin position="1"/>
        <end position="19"/>
    </location>
</feature>
<dbReference type="GO" id="GO:0004553">
    <property type="term" value="F:hydrolase activity, hydrolyzing O-glycosyl compounds"/>
    <property type="evidence" value="ECO:0007669"/>
    <property type="project" value="InterPro"/>
</dbReference>
<keyword evidence="2" id="KW-0732">Signal</keyword>
<comment type="similarity">
    <text evidence="1">Belongs to the glycosyl hydrolase 2 family.</text>
</comment>
<dbReference type="InterPro" id="IPR006104">
    <property type="entry name" value="Glyco_hydro_2_N"/>
</dbReference>
<keyword evidence="5" id="KW-1185">Reference proteome</keyword>
<dbReference type="RefSeq" id="WP_009781034.1">
    <property type="nucleotide sequence ID" value="NZ_CH672395.1"/>
</dbReference>
<dbReference type="InterPro" id="IPR008979">
    <property type="entry name" value="Galactose-bd-like_sf"/>
</dbReference>
<evidence type="ECO:0000256" key="1">
    <source>
        <dbReference type="ARBA" id="ARBA00007401"/>
    </source>
</evidence>
<organism evidence="4 5">
    <name type="scientific">Leeuwenhoekiella blandensis (strain CECT 7118 / CCUG 51940 / KCTC 22103 / MED217)</name>
    <name type="common">Flavobacterium sp. (strain MED217)</name>
    <dbReference type="NCBI Taxonomy" id="398720"/>
    <lineage>
        <taxon>Bacteria</taxon>
        <taxon>Pseudomonadati</taxon>
        <taxon>Bacteroidota</taxon>
        <taxon>Flavobacteriia</taxon>
        <taxon>Flavobacteriales</taxon>
        <taxon>Flavobacteriaceae</taxon>
        <taxon>Leeuwenhoekiella</taxon>
    </lineage>
</organism>
<comment type="caution">
    <text evidence="4">The sequence shown here is derived from an EMBL/GenBank/DDBJ whole genome shotgun (WGS) entry which is preliminary data.</text>
</comment>
<dbReference type="AlphaFoldDB" id="A3XPL3"/>
<feature type="chain" id="PRO_5002664308" evidence="2">
    <location>
        <begin position="20"/>
        <end position="170"/>
    </location>
</feature>
<protein>
    <submittedName>
        <fullName evidence="4">Beta-galactosidase</fullName>
    </submittedName>
</protein>
<dbReference type="PANTHER" id="PTHR42732:SF2">
    <property type="entry name" value="BETA-MANNOSIDASE"/>
    <property type="match status" value="1"/>
</dbReference>
<name>A3XPL3_LEEBM</name>
<evidence type="ECO:0000256" key="2">
    <source>
        <dbReference type="SAM" id="SignalP"/>
    </source>
</evidence>
<gene>
    <name evidence="4" type="ORF">MED217_13399</name>
</gene>
<reference evidence="4 5" key="1">
    <citation type="journal article" date="2007" name="Nature">
        <title>Light stimulates growth of proteorhodopsin-containing marine Flavobacteria.</title>
        <authorList>
            <person name="Gomez-Consarnau L."/>
            <person name="Gonzalez J.M."/>
            <person name="Coll-Llado M."/>
            <person name="Gourdon P."/>
            <person name="Pascher T."/>
            <person name="Neutze R."/>
            <person name="Pedros-Alio C."/>
            <person name="Pinhassi J."/>
        </authorList>
    </citation>
    <scope>NUCLEOTIDE SEQUENCE [LARGE SCALE GENOMIC DNA]</scope>
    <source>
        <strain evidence="4 5">MED217</strain>
    </source>
</reference>
<feature type="domain" description="Glycosyl hydrolases family 2 sugar binding" evidence="3">
    <location>
        <begin position="101"/>
        <end position="170"/>
    </location>
</feature>
<proteinExistence type="inferred from homology"/>
<sequence>MKKIKVLAILAFATSTLTAQWKPAGDKIKTKWASQIDVNNVLPEYPRPIMERDAWQNLNGLWEYSIQKKGAAAPKSFDGEILVPFPVESSLSGVMKEVGADQEVWYNREFTVPSNWKNKEVVLHFGAVDWETEVWLNGVKIGSHTGGFTPFSFDISPFLKSGKQELTVKV</sequence>
<dbReference type="GO" id="GO:0005975">
    <property type="term" value="P:carbohydrate metabolic process"/>
    <property type="evidence" value="ECO:0007669"/>
    <property type="project" value="InterPro"/>
</dbReference>
<evidence type="ECO:0000313" key="5">
    <source>
        <dbReference type="Proteomes" id="UP000001601"/>
    </source>
</evidence>
<evidence type="ECO:0000313" key="4">
    <source>
        <dbReference type="EMBL" id="EAQ48505.1"/>
    </source>
</evidence>
<accession>A3XPL3</accession>